<dbReference type="RefSeq" id="WP_117299887.1">
    <property type="nucleotide sequence ID" value="NZ_QVQT02000004.1"/>
</dbReference>
<dbReference type="AlphaFoldDB" id="A0A372IM08"/>
<evidence type="ECO:0000259" key="5">
    <source>
        <dbReference type="PROSITE" id="PS50931"/>
    </source>
</evidence>
<dbReference type="PROSITE" id="PS50931">
    <property type="entry name" value="HTH_LYSR"/>
    <property type="match status" value="1"/>
</dbReference>
<dbReference type="InterPro" id="IPR036388">
    <property type="entry name" value="WH-like_DNA-bd_sf"/>
</dbReference>
<keyword evidence="3" id="KW-0238">DNA-binding</keyword>
<dbReference type="InterPro" id="IPR000847">
    <property type="entry name" value="LysR_HTH_N"/>
</dbReference>
<dbReference type="GO" id="GO:0003700">
    <property type="term" value="F:DNA-binding transcription factor activity"/>
    <property type="evidence" value="ECO:0007669"/>
    <property type="project" value="InterPro"/>
</dbReference>
<keyword evidence="4" id="KW-0804">Transcription</keyword>
<keyword evidence="2" id="KW-0805">Transcription regulation</keyword>
<proteinExistence type="inferred from homology"/>
<dbReference type="InterPro" id="IPR036390">
    <property type="entry name" value="WH_DNA-bd_sf"/>
</dbReference>
<evidence type="ECO:0000256" key="4">
    <source>
        <dbReference type="ARBA" id="ARBA00023163"/>
    </source>
</evidence>
<dbReference type="CDD" id="cd08420">
    <property type="entry name" value="PBP2_CysL_like"/>
    <property type="match status" value="1"/>
</dbReference>
<dbReference type="OrthoDB" id="9785745at2"/>
<dbReference type="Gene3D" id="1.10.10.10">
    <property type="entry name" value="Winged helix-like DNA-binding domain superfamily/Winged helix DNA-binding domain"/>
    <property type="match status" value="1"/>
</dbReference>
<dbReference type="FunFam" id="1.10.10.10:FF:000001">
    <property type="entry name" value="LysR family transcriptional regulator"/>
    <property type="match status" value="1"/>
</dbReference>
<evidence type="ECO:0000313" key="6">
    <source>
        <dbReference type="EMBL" id="RFU15992.1"/>
    </source>
</evidence>
<dbReference type="GO" id="GO:0000976">
    <property type="term" value="F:transcription cis-regulatory region binding"/>
    <property type="evidence" value="ECO:0007669"/>
    <property type="project" value="TreeGrafter"/>
</dbReference>
<dbReference type="PRINTS" id="PR00039">
    <property type="entry name" value="HTHLYSR"/>
</dbReference>
<comment type="similarity">
    <text evidence="1">Belongs to the LysR transcriptional regulatory family.</text>
</comment>
<keyword evidence="7" id="KW-1185">Reference proteome</keyword>
<evidence type="ECO:0000313" key="7">
    <source>
        <dbReference type="Proteomes" id="UP000264702"/>
    </source>
</evidence>
<comment type="caution">
    <text evidence="6">The sequence shown here is derived from an EMBL/GenBank/DDBJ whole genome shotgun (WGS) entry which is preliminary data.</text>
</comment>
<dbReference type="SUPFAM" id="SSF53850">
    <property type="entry name" value="Periplasmic binding protein-like II"/>
    <property type="match status" value="1"/>
</dbReference>
<dbReference type="PANTHER" id="PTHR30126">
    <property type="entry name" value="HTH-TYPE TRANSCRIPTIONAL REGULATOR"/>
    <property type="match status" value="1"/>
</dbReference>
<dbReference type="SUPFAM" id="SSF46785">
    <property type="entry name" value="Winged helix' DNA-binding domain"/>
    <property type="match status" value="1"/>
</dbReference>
<evidence type="ECO:0000256" key="1">
    <source>
        <dbReference type="ARBA" id="ARBA00009437"/>
    </source>
</evidence>
<feature type="domain" description="HTH lysR-type" evidence="5">
    <location>
        <begin position="1"/>
        <end position="58"/>
    </location>
</feature>
<reference evidence="6 7" key="1">
    <citation type="submission" date="2018-08" db="EMBL/GenBank/DDBJ databases">
        <title>Acidipila sp. 4G-K13, an acidobacterium isolated from forest soil.</title>
        <authorList>
            <person name="Gao Z.-H."/>
            <person name="Qiu L.-H."/>
        </authorList>
    </citation>
    <scope>NUCLEOTIDE SEQUENCE [LARGE SCALE GENOMIC DNA]</scope>
    <source>
        <strain evidence="6 7">4G-K13</strain>
    </source>
</reference>
<dbReference type="Pfam" id="PF00126">
    <property type="entry name" value="HTH_1"/>
    <property type="match status" value="1"/>
</dbReference>
<dbReference type="Pfam" id="PF03466">
    <property type="entry name" value="LysR_substrate"/>
    <property type="match status" value="1"/>
</dbReference>
<dbReference type="PANTHER" id="PTHR30126:SF39">
    <property type="entry name" value="HTH-TYPE TRANSCRIPTIONAL REGULATOR CYSL"/>
    <property type="match status" value="1"/>
</dbReference>
<sequence>MENFRLKVFRTVAAQASFRRAAELLHLSQPAVSQQIHALEEELGTPLFDRSGARVRLTDAGAVLLKYAERGAQLAAEALAAVGRVQGKATGKLRLGASTTVAQYVLPRMLGAFRKQHPRVDLAVMSGNTERVITALGRNEIQLGFIEGPASSREMHRQKFLEDRMVLIVPRRHPWASGGRIAPEALAGVPLLMRERGSGSRRVVELALRRAGLRQRQLHIAMDLDSTEAIVSGVEAGLGAGFVSQWAIGKEVRLGTVKTVAVDGLDIRRDFTLIRSPGPLPEGPAAAFERFALAEGKASGGDK</sequence>
<evidence type="ECO:0000256" key="2">
    <source>
        <dbReference type="ARBA" id="ARBA00023015"/>
    </source>
</evidence>
<dbReference type="Proteomes" id="UP000264702">
    <property type="component" value="Unassembled WGS sequence"/>
</dbReference>
<protein>
    <submittedName>
        <fullName evidence="6">LysR family transcriptional regulator</fullName>
    </submittedName>
</protein>
<dbReference type="Gene3D" id="3.40.190.10">
    <property type="entry name" value="Periplasmic binding protein-like II"/>
    <property type="match status" value="2"/>
</dbReference>
<dbReference type="InterPro" id="IPR005119">
    <property type="entry name" value="LysR_subst-bd"/>
</dbReference>
<evidence type="ECO:0000256" key="3">
    <source>
        <dbReference type="ARBA" id="ARBA00023125"/>
    </source>
</evidence>
<gene>
    <name evidence="6" type="ORF">D0Y96_11165</name>
</gene>
<dbReference type="EMBL" id="QVQT01000004">
    <property type="protein sequence ID" value="RFU15992.1"/>
    <property type="molecule type" value="Genomic_DNA"/>
</dbReference>
<organism evidence="6 7">
    <name type="scientific">Paracidobacterium acidisoli</name>
    <dbReference type="NCBI Taxonomy" id="2303751"/>
    <lineage>
        <taxon>Bacteria</taxon>
        <taxon>Pseudomonadati</taxon>
        <taxon>Acidobacteriota</taxon>
        <taxon>Terriglobia</taxon>
        <taxon>Terriglobales</taxon>
        <taxon>Acidobacteriaceae</taxon>
        <taxon>Paracidobacterium</taxon>
    </lineage>
</organism>
<name>A0A372IM08_9BACT</name>
<accession>A0A372IM08</accession>